<feature type="transmembrane region" description="Helical" evidence="1">
    <location>
        <begin position="161"/>
        <end position="185"/>
    </location>
</feature>
<evidence type="ECO:0000256" key="1">
    <source>
        <dbReference type="SAM" id="Phobius"/>
    </source>
</evidence>
<evidence type="ECO:0000313" key="2">
    <source>
        <dbReference type="EMBL" id="MDQ0996645.1"/>
    </source>
</evidence>
<comment type="caution">
    <text evidence="2">The sequence shown here is derived from an EMBL/GenBank/DDBJ whole genome shotgun (WGS) entry which is preliminary data.</text>
</comment>
<feature type="transmembrane region" description="Helical" evidence="1">
    <location>
        <begin position="99"/>
        <end position="119"/>
    </location>
</feature>
<dbReference type="EMBL" id="JAUSZT010000003">
    <property type="protein sequence ID" value="MDQ0996645.1"/>
    <property type="molecule type" value="Genomic_DNA"/>
</dbReference>
<organism evidence="2 3">
    <name type="scientific">Phyllobacterium ifriqiyense</name>
    <dbReference type="NCBI Taxonomy" id="314238"/>
    <lineage>
        <taxon>Bacteria</taxon>
        <taxon>Pseudomonadati</taxon>
        <taxon>Pseudomonadota</taxon>
        <taxon>Alphaproteobacteria</taxon>
        <taxon>Hyphomicrobiales</taxon>
        <taxon>Phyllobacteriaceae</taxon>
        <taxon>Phyllobacterium</taxon>
    </lineage>
</organism>
<accession>A0ABU0S7B5</accession>
<sequence>MRMTIFKRLVILLPGFEHMPVEAHHRRFVREAGKTAPVYDMTVSEPSPLSVSAVEDGVAMGRFSLHAKGDDWAAHTDFVLYGLGDITLFYASRNPVVRLLSGLLALLDFIVSGTFFRFIMTSWRYALFFVYPLLVLAAIVITSIGMGYLVDDAFPNSPFVLAGTSLLAGICLLWFSAAKLHLLLLMDDWTFARDMARGKRSDVMTKMEKVVGHAASLISEAPSDTEVIIAAHSLGAICALPIIDEAVKRNKSRRYGLLTVGSSLLKVALHPAASRLRDCVANVAQSNTTWIDAQSLTDPMNFYKSDPIRDLDIAKGKSPVLMQVRFRHQLCDETYKAIRRDFFRVHRQFVFGVDKRTHYSWHAILCGPQRFADIAARGGLPCEKTLCSKDSLKIVGPAIT</sequence>
<keyword evidence="1" id="KW-0472">Membrane</keyword>
<protein>
    <recommendedName>
        <fullName evidence="4">Alpha/beta hydrolase</fullName>
    </recommendedName>
</protein>
<keyword evidence="1" id="KW-1133">Transmembrane helix</keyword>
<name>A0ABU0S7B5_9HYPH</name>
<gene>
    <name evidence="2" type="ORF">QFZ34_001827</name>
</gene>
<evidence type="ECO:0000313" key="3">
    <source>
        <dbReference type="Proteomes" id="UP001237780"/>
    </source>
</evidence>
<keyword evidence="3" id="KW-1185">Reference proteome</keyword>
<feature type="transmembrane region" description="Helical" evidence="1">
    <location>
        <begin position="126"/>
        <end position="149"/>
    </location>
</feature>
<dbReference type="Proteomes" id="UP001237780">
    <property type="component" value="Unassembled WGS sequence"/>
</dbReference>
<reference evidence="2 3" key="1">
    <citation type="submission" date="2023-07" db="EMBL/GenBank/DDBJ databases">
        <title>Comparative genomics of wheat-associated soil bacteria to identify genetic determinants of phenazine resistance.</title>
        <authorList>
            <person name="Mouncey N."/>
        </authorList>
    </citation>
    <scope>NUCLEOTIDE SEQUENCE [LARGE SCALE GENOMIC DNA]</scope>
    <source>
        <strain evidence="2 3">W4I11</strain>
    </source>
</reference>
<keyword evidence="1" id="KW-0812">Transmembrane</keyword>
<evidence type="ECO:0008006" key="4">
    <source>
        <dbReference type="Google" id="ProtNLM"/>
    </source>
</evidence>
<proteinExistence type="predicted"/>